<evidence type="ECO:0000256" key="1">
    <source>
        <dbReference type="SAM" id="MobiDB-lite"/>
    </source>
</evidence>
<feature type="compositionally biased region" description="Low complexity" evidence="1">
    <location>
        <begin position="170"/>
        <end position="188"/>
    </location>
</feature>
<keyword evidence="3" id="KW-1185">Reference proteome</keyword>
<organism evidence="2 3">
    <name type="scientific">Clytia hemisphaerica</name>
    <dbReference type="NCBI Taxonomy" id="252671"/>
    <lineage>
        <taxon>Eukaryota</taxon>
        <taxon>Metazoa</taxon>
        <taxon>Cnidaria</taxon>
        <taxon>Hydrozoa</taxon>
        <taxon>Hydroidolina</taxon>
        <taxon>Leptothecata</taxon>
        <taxon>Obeliida</taxon>
        <taxon>Clytiidae</taxon>
        <taxon>Clytia</taxon>
    </lineage>
</organism>
<accession>A0A7M5USK4</accession>
<evidence type="ECO:0000313" key="2">
    <source>
        <dbReference type="EnsemblMetazoa" id="CLYHEMP000707.1"/>
    </source>
</evidence>
<proteinExistence type="predicted"/>
<evidence type="ECO:0000313" key="3">
    <source>
        <dbReference type="Proteomes" id="UP000594262"/>
    </source>
</evidence>
<feature type="compositionally biased region" description="Polar residues" evidence="1">
    <location>
        <begin position="132"/>
        <end position="148"/>
    </location>
</feature>
<feature type="region of interest" description="Disordered" evidence="1">
    <location>
        <begin position="124"/>
        <end position="271"/>
    </location>
</feature>
<feature type="compositionally biased region" description="Pro residues" evidence="1">
    <location>
        <begin position="152"/>
        <end position="165"/>
    </location>
</feature>
<dbReference type="EnsemblMetazoa" id="CLYHEMT000707.1">
    <property type="protein sequence ID" value="CLYHEMP000707.1"/>
    <property type="gene ID" value="CLYHEMG000707"/>
</dbReference>
<protein>
    <submittedName>
        <fullName evidence="2">Uncharacterized protein</fullName>
    </submittedName>
</protein>
<dbReference type="AlphaFoldDB" id="A0A7M5USK4"/>
<sequence>MGDLYGTILDVCLCKLEDQIEFLQVNQEFEYQDAIYRTGDVLDIRSRRNGARCNGLWVRNLSDKQDHEERYLPSFIKGNFTSVQMPLNAYSDRYVDQKTFNNQNQSIELDEENNSRFILNYRPGQKSETSDESNSIKEGSNSTNQLNNRALPPKPGQRTVPPPPKPDQKPPVYQPSSPNQQPVQPSPRSGKKPNGHGYTSQRPVPVPPRESQLQPDQKPAVFQAHPPNQQPVQTSPESNKHPKRQRPVPLPPRENHLLLSNGEEDTTRRQFSYDGLPERNERCHDYELMKRQSSYEKRTFEVQQSAYQRQSLVDFNTNQKFGATSNDIYALNERAFTEQRALNRRPVPVPSAMLTTNGINFDTNFNRIPSMRIEDKFTSNTPLFTPKKKLNENPHKDSGIKDIEQKVAKAKISESTKSDIVKFLKTIGCYDEIMKKNFRYLEKTCMENQLLEDFKSNEVCGRVIYQYLYKGWRPNLKPPQNWKQKEPPTFSVSELYLYLMSKNSYRLLGSYLKSLCVDGALMCHILKDDIFARQLLPDGSILGEEEILDLRKDFVLSYTL</sequence>
<name>A0A7M5USK4_9CNID</name>
<feature type="compositionally biased region" description="Polar residues" evidence="1">
    <location>
        <begin position="226"/>
        <end position="237"/>
    </location>
</feature>
<reference evidence="2" key="1">
    <citation type="submission" date="2021-01" db="UniProtKB">
        <authorList>
            <consortium name="EnsemblMetazoa"/>
        </authorList>
    </citation>
    <scope>IDENTIFICATION</scope>
</reference>
<dbReference type="Proteomes" id="UP000594262">
    <property type="component" value="Unplaced"/>
</dbReference>